<dbReference type="InterPro" id="IPR000048">
    <property type="entry name" value="IQ_motif_EF-hand-BS"/>
</dbReference>
<accession>B3RV04</accession>
<feature type="coiled-coil region" evidence="3">
    <location>
        <begin position="239"/>
        <end position="270"/>
    </location>
</feature>
<dbReference type="FunFam" id="1.10.8.60:FF:000064">
    <property type="entry name" value="IQ motif containing with AAA domain 1"/>
    <property type="match status" value="1"/>
</dbReference>
<dbReference type="InterPro" id="IPR052267">
    <property type="entry name" value="N-DRC_Component"/>
</dbReference>
<feature type="region of interest" description="Disordered" evidence="4">
    <location>
        <begin position="795"/>
        <end position="818"/>
    </location>
</feature>
<evidence type="ECO:0000256" key="3">
    <source>
        <dbReference type="SAM" id="Coils"/>
    </source>
</evidence>
<dbReference type="PANTHER" id="PTHR14690:SF0">
    <property type="entry name" value="IQ MOTIF CONTAINING WITH AAA DOMAIN 1"/>
    <property type="match status" value="1"/>
</dbReference>
<evidence type="ECO:0000256" key="2">
    <source>
        <dbReference type="ARBA" id="ARBA00022840"/>
    </source>
</evidence>
<dbReference type="OrthoDB" id="3046016at2759"/>
<evidence type="ECO:0000256" key="1">
    <source>
        <dbReference type="ARBA" id="ARBA00022741"/>
    </source>
</evidence>
<sequence length="818" mass="94908">YQRQWEEAQAGLTDLLEVEEEELIKKEKDRITAFQKLAVPYVKYIQIFRKLEQAYDQIVHPQKHRLLRHVLDGVIGRIIEMKHGMVSLELSEFHYLDDVLSDMKLQPADIEIPIPHYFVNENSKVLKEREKLLGMILAKLGPQDKTDVIKMTVEEAVRIVQIHERARQGRLRAKFMKDIRAQEERERLAATKGAPTMDQNVAASILQKLWRGYYQRKRAREQREQELIFLGMNTPQALAKKTEAQRRIVQDEYEREYQQAQVTIKDKLRKTEGPDMKERMQDQIRQWFIECRDRDGKFPDFPMEEEGGSMRIFEKKDPKQDDEKNGKGKSGKGRKGGKDKKNQNNKKTKNKDKKLRKSGKGKKKDDDDEGFTLPTSKFKDTIVEVEKGYNDIWKNRDESNNFQQKHDVELVKEGLRGEVEEEVRKQVDELMREELKNLKMAVERDKGRKAKGTKKGKKKKAKKGKKRRKKKREKDLTQDRTIESLYEELVLEGIVVRYPKARLRDFEGDYSYLGTTLRQENIEPMPSLSDVRRVITEYCILPLGSQTVHENCTNVKSILLVGPRGTGKKSLLHAICTEAGANLFDLTATNIAGKYPGKSGLAMLMHLVFKVARQLQPSVIHIGDAERTFLKKVLKNDTSEPRRLRVALPRQLRRLKAEDRVIVIGTCRQPYDAMVKPLCHAYQKILMIPRPDYASRFLLWHKIIAKNGGKITPILDISSLSKISDGYTPGQIGATVTQVLTERRLRQLAKRPLTATEFVAPLARLDPIYKEEEEALKKWFEKTPLGRKRLRMIRTLQEDTNKKGKKSVKTKRAKGKKK</sequence>
<evidence type="ECO:0000256" key="4">
    <source>
        <dbReference type="SAM" id="MobiDB-lite"/>
    </source>
</evidence>
<protein>
    <recommendedName>
        <fullName evidence="5">ATPase AAA-type core domain-containing protein</fullName>
    </recommendedName>
</protein>
<dbReference type="SMART" id="SM00015">
    <property type="entry name" value="IQ"/>
    <property type="match status" value="1"/>
</dbReference>
<dbReference type="GO" id="GO:0005524">
    <property type="term" value="F:ATP binding"/>
    <property type="evidence" value="ECO:0007669"/>
    <property type="project" value="UniProtKB-KW"/>
</dbReference>
<evidence type="ECO:0000313" key="7">
    <source>
        <dbReference type="Proteomes" id="UP000009022"/>
    </source>
</evidence>
<name>B3RV04_TRIAD</name>
<dbReference type="HOGENOM" id="CLU_005923_0_0_1"/>
<feature type="compositionally biased region" description="Basic and acidic residues" evidence="4">
    <location>
        <begin position="312"/>
        <end position="326"/>
    </location>
</feature>
<gene>
    <name evidence="6" type="ORF">TRIADDRAFT_24164</name>
</gene>
<feature type="region of interest" description="Disordered" evidence="4">
    <location>
        <begin position="298"/>
        <end position="377"/>
    </location>
</feature>
<dbReference type="InterPro" id="IPR027417">
    <property type="entry name" value="P-loop_NTPase"/>
</dbReference>
<keyword evidence="1" id="KW-0547">Nucleotide-binding</keyword>
<feature type="domain" description="ATPase AAA-type core" evidence="5">
    <location>
        <begin position="558"/>
        <end position="688"/>
    </location>
</feature>
<dbReference type="Pfam" id="PF00004">
    <property type="entry name" value="AAA"/>
    <property type="match status" value="1"/>
</dbReference>
<organism evidence="6 7">
    <name type="scientific">Trichoplax adhaerens</name>
    <name type="common">Trichoplax reptans</name>
    <dbReference type="NCBI Taxonomy" id="10228"/>
    <lineage>
        <taxon>Eukaryota</taxon>
        <taxon>Metazoa</taxon>
        <taxon>Placozoa</taxon>
        <taxon>Uniplacotomia</taxon>
        <taxon>Trichoplacea</taxon>
        <taxon>Trichoplacidae</taxon>
        <taxon>Trichoplax</taxon>
    </lineage>
</organism>
<feature type="compositionally biased region" description="Basic residues" evidence="4">
    <location>
        <begin position="447"/>
        <end position="472"/>
    </location>
</feature>
<feature type="region of interest" description="Disordered" evidence="4">
    <location>
        <begin position="439"/>
        <end position="477"/>
    </location>
</feature>
<dbReference type="GeneID" id="6753164"/>
<keyword evidence="7" id="KW-1185">Reference proteome</keyword>
<dbReference type="OMA" id="MVQLRTH"/>
<feature type="compositionally biased region" description="Basic residues" evidence="4">
    <location>
        <begin position="327"/>
        <end position="362"/>
    </location>
</feature>
<keyword evidence="3" id="KW-0175">Coiled coil</keyword>
<dbReference type="CTD" id="6753164"/>
<dbReference type="PhylomeDB" id="B3RV04"/>
<dbReference type="InterPro" id="IPR003959">
    <property type="entry name" value="ATPase_AAA_core"/>
</dbReference>
<dbReference type="PROSITE" id="PS50096">
    <property type="entry name" value="IQ"/>
    <property type="match status" value="1"/>
</dbReference>
<dbReference type="GO" id="GO:0016887">
    <property type="term" value="F:ATP hydrolysis activity"/>
    <property type="evidence" value="ECO:0007669"/>
    <property type="project" value="InterPro"/>
</dbReference>
<dbReference type="AlphaFoldDB" id="B3RV04"/>
<evidence type="ECO:0000259" key="5">
    <source>
        <dbReference type="Pfam" id="PF00004"/>
    </source>
</evidence>
<reference evidence="6 7" key="1">
    <citation type="journal article" date="2008" name="Nature">
        <title>The Trichoplax genome and the nature of placozoans.</title>
        <authorList>
            <person name="Srivastava M."/>
            <person name="Begovic E."/>
            <person name="Chapman J."/>
            <person name="Putnam N.H."/>
            <person name="Hellsten U."/>
            <person name="Kawashima T."/>
            <person name="Kuo A."/>
            <person name="Mitros T."/>
            <person name="Salamov A."/>
            <person name="Carpenter M.L."/>
            <person name="Signorovitch A.Y."/>
            <person name="Moreno M.A."/>
            <person name="Kamm K."/>
            <person name="Grimwood J."/>
            <person name="Schmutz J."/>
            <person name="Shapiro H."/>
            <person name="Grigoriev I.V."/>
            <person name="Buss L.W."/>
            <person name="Schierwater B."/>
            <person name="Dellaporta S.L."/>
            <person name="Rokhsar D.S."/>
        </authorList>
    </citation>
    <scope>NUCLEOTIDE SEQUENCE [LARGE SCALE GENOMIC DNA]</scope>
    <source>
        <strain evidence="6 7">Grell-BS-1999</strain>
    </source>
</reference>
<dbReference type="STRING" id="10228.B3RV04"/>
<dbReference type="EMBL" id="DS985244">
    <property type="protein sequence ID" value="EDV25409.1"/>
    <property type="molecule type" value="Genomic_DNA"/>
</dbReference>
<proteinExistence type="predicted"/>
<dbReference type="PANTHER" id="PTHR14690">
    <property type="entry name" value="IQ MOTIF CONTAINING WITH AAA DOMAIN 1"/>
    <property type="match status" value="1"/>
</dbReference>
<dbReference type="Proteomes" id="UP000009022">
    <property type="component" value="Unassembled WGS sequence"/>
</dbReference>
<dbReference type="RefSeq" id="XP_002111442.1">
    <property type="nucleotide sequence ID" value="XM_002111406.1"/>
</dbReference>
<feature type="non-terminal residue" evidence="6">
    <location>
        <position position="1"/>
    </location>
</feature>
<dbReference type="Gene3D" id="3.40.50.300">
    <property type="entry name" value="P-loop containing nucleotide triphosphate hydrolases"/>
    <property type="match status" value="1"/>
</dbReference>
<dbReference type="InParanoid" id="B3RV04"/>
<keyword evidence="2" id="KW-0067">ATP-binding</keyword>
<dbReference type="KEGG" id="tad:TRIADDRAFT_24164"/>
<evidence type="ECO:0000313" key="6">
    <source>
        <dbReference type="EMBL" id="EDV25409.1"/>
    </source>
</evidence>
<dbReference type="eggNOG" id="KOG0740">
    <property type="taxonomic scope" value="Eukaryota"/>
</dbReference>
<dbReference type="Gene3D" id="1.10.8.60">
    <property type="match status" value="1"/>
</dbReference>
<feature type="compositionally biased region" description="Basic residues" evidence="4">
    <location>
        <begin position="803"/>
        <end position="818"/>
    </location>
</feature>
<dbReference type="SUPFAM" id="SSF52540">
    <property type="entry name" value="P-loop containing nucleoside triphosphate hydrolases"/>
    <property type="match status" value="1"/>
</dbReference>
<dbReference type="FunCoup" id="B3RV04">
    <property type="interactions" value="1"/>
</dbReference>